<dbReference type="EMBL" id="JACTNZ010000003">
    <property type="protein sequence ID" value="KAG5559676.1"/>
    <property type="molecule type" value="Genomic_DNA"/>
</dbReference>
<comment type="caution">
    <text evidence="1">The sequence shown here is derived from an EMBL/GenBank/DDBJ whole genome shotgun (WGS) entry which is preliminary data.</text>
</comment>
<protein>
    <submittedName>
        <fullName evidence="1">Uncharacterized protein</fullName>
    </submittedName>
</protein>
<sequence>MEEFRDLQACLEEVQMKLQARSCRIVNWWRNLSLIAILFCRMSPNLIGWGNLEHKGNPSPLQQQQQSQKLKTFQAALTATSARGKGNSVIPSDAYPAEMMSLLTALDDSASEFGLAGDTVFIGVPIK</sequence>
<evidence type="ECO:0000313" key="2">
    <source>
        <dbReference type="Proteomes" id="UP000823749"/>
    </source>
</evidence>
<organism evidence="1 2">
    <name type="scientific">Rhododendron griersonianum</name>
    <dbReference type="NCBI Taxonomy" id="479676"/>
    <lineage>
        <taxon>Eukaryota</taxon>
        <taxon>Viridiplantae</taxon>
        <taxon>Streptophyta</taxon>
        <taxon>Embryophyta</taxon>
        <taxon>Tracheophyta</taxon>
        <taxon>Spermatophyta</taxon>
        <taxon>Magnoliopsida</taxon>
        <taxon>eudicotyledons</taxon>
        <taxon>Gunneridae</taxon>
        <taxon>Pentapetalae</taxon>
        <taxon>asterids</taxon>
        <taxon>Ericales</taxon>
        <taxon>Ericaceae</taxon>
        <taxon>Ericoideae</taxon>
        <taxon>Rhodoreae</taxon>
        <taxon>Rhododendron</taxon>
    </lineage>
</organism>
<dbReference type="Proteomes" id="UP000823749">
    <property type="component" value="Chromosome 3"/>
</dbReference>
<reference evidence="1" key="1">
    <citation type="submission" date="2020-08" db="EMBL/GenBank/DDBJ databases">
        <title>Plant Genome Project.</title>
        <authorList>
            <person name="Zhang R.-G."/>
        </authorList>
    </citation>
    <scope>NUCLEOTIDE SEQUENCE</scope>
    <source>
        <strain evidence="1">WSP0</strain>
        <tissue evidence="1">Leaf</tissue>
    </source>
</reference>
<keyword evidence="2" id="KW-1185">Reference proteome</keyword>
<evidence type="ECO:0000313" key="1">
    <source>
        <dbReference type="EMBL" id="KAG5559676.1"/>
    </source>
</evidence>
<dbReference type="AlphaFoldDB" id="A0AAV6L5Y7"/>
<gene>
    <name evidence="1" type="ORF">RHGRI_009257</name>
</gene>
<proteinExistence type="predicted"/>
<accession>A0AAV6L5Y7</accession>
<name>A0AAV6L5Y7_9ERIC</name>